<keyword evidence="6 7" id="KW-0464">Manganese</keyword>
<evidence type="ECO:0000256" key="5">
    <source>
        <dbReference type="ARBA" id="ARBA00023052"/>
    </source>
</evidence>
<evidence type="ECO:0000259" key="9">
    <source>
        <dbReference type="Pfam" id="PF02776"/>
    </source>
</evidence>
<evidence type="ECO:0000313" key="11">
    <source>
        <dbReference type="EMBL" id="OCH78026.1"/>
    </source>
</evidence>
<comment type="pathway">
    <text evidence="7">Quinol/quinone metabolism; menaquinone biosynthesis.</text>
</comment>
<feature type="domain" description="Menaquinone biosynthesis protein MenD middle" evidence="10">
    <location>
        <begin position="189"/>
        <end position="415"/>
    </location>
</feature>
<accession>A0A1B9R193</accession>
<dbReference type="InterPro" id="IPR032264">
    <property type="entry name" value="MenD_middle"/>
</dbReference>
<evidence type="ECO:0000256" key="1">
    <source>
        <dbReference type="ARBA" id="ARBA00022428"/>
    </source>
</evidence>
<dbReference type="InterPro" id="IPR004433">
    <property type="entry name" value="MenaQ_synth_MenD"/>
</dbReference>
<dbReference type="InterPro" id="IPR029061">
    <property type="entry name" value="THDP-binding"/>
</dbReference>
<dbReference type="GO" id="GO:0070204">
    <property type="term" value="F:2-succinyl-5-enolpyruvyl-6-hydroxy-3-cyclohexene-1-carboxylic-acid synthase activity"/>
    <property type="evidence" value="ECO:0007669"/>
    <property type="project" value="UniProtKB-UniRule"/>
</dbReference>
<comment type="caution">
    <text evidence="11">The sequence shown here is derived from an EMBL/GenBank/DDBJ whole genome shotgun (WGS) entry which is preliminary data.</text>
</comment>
<evidence type="ECO:0000256" key="4">
    <source>
        <dbReference type="ARBA" id="ARBA00022842"/>
    </source>
</evidence>
<dbReference type="HAMAP" id="MF_01659">
    <property type="entry name" value="MenD"/>
    <property type="match status" value="1"/>
</dbReference>
<dbReference type="InterPro" id="IPR011766">
    <property type="entry name" value="TPP_enzyme_TPP-bd"/>
</dbReference>
<dbReference type="CDD" id="cd07037">
    <property type="entry name" value="TPP_PYR_MenD"/>
    <property type="match status" value="1"/>
</dbReference>
<dbReference type="GO" id="GO:0000287">
    <property type="term" value="F:magnesium ion binding"/>
    <property type="evidence" value="ECO:0007669"/>
    <property type="project" value="UniProtKB-UniRule"/>
</dbReference>
<dbReference type="Pfam" id="PF16582">
    <property type="entry name" value="TPP_enzyme_M_2"/>
    <property type="match status" value="1"/>
</dbReference>
<dbReference type="UniPathway" id="UPA01057">
    <property type="reaction ID" value="UER00164"/>
</dbReference>
<evidence type="ECO:0000256" key="7">
    <source>
        <dbReference type="HAMAP-Rule" id="MF_01659"/>
    </source>
</evidence>
<dbReference type="Pfam" id="PF02775">
    <property type="entry name" value="TPP_enzyme_C"/>
    <property type="match status" value="1"/>
</dbReference>
<evidence type="ECO:0000313" key="12">
    <source>
        <dbReference type="Proteomes" id="UP000093173"/>
    </source>
</evidence>
<protein>
    <recommendedName>
        <fullName evidence="7">2-succinyl-5-enolpyruvyl-6-hydroxy-3-cyclohexene-1-carboxylate synthase</fullName>
        <shortName evidence="7">SEPHCHC synthase</shortName>
        <ecNumber evidence="7">2.2.1.9</ecNumber>
    </recommendedName>
    <alternativeName>
        <fullName evidence="7">Menaquinone biosynthesis protein MenD</fullName>
    </alternativeName>
</protein>
<dbReference type="InterPro" id="IPR012001">
    <property type="entry name" value="Thiamin_PyroP_enz_TPP-bd_dom"/>
</dbReference>
<gene>
    <name evidence="7" type="primary">menD</name>
    <name evidence="11" type="ORF">A6E14_06435</name>
</gene>
<keyword evidence="3 7" id="KW-0479">Metal-binding</keyword>
<dbReference type="Pfam" id="PF02776">
    <property type="entry name" value="TPP_enzyme_N"/>
    <property type="match status" value="1"/>
</dbReference>
<evidence type="ECO:0000256" key="3">
    <source>
        <dbReference type="ARBA" id="ARBA00022723"/>
    </source>
</evidence>
<dbReference type="Proteomes" id="UP000093173">
    <property type="component" value="Unassembled WGS sequence"/>
</dbReference>
<comment type="function">
    <text evidence="7">Catalyzes the thiamine diphosphate-dependent decarboxylation of 2-oxoglutarate and the subsequent addition of the resulting succinic semialdehyde-thiamine pyrophosphate anion to isochorismate to yield 2-succinyl-5-enolpyruvyl-6-hydroxy-3-cyclohexene-1-carboxylate (SEPHCHC).</text>
</comment>
<feature type="domain" description="Thiamine pyrophosphate enzyme TPP-binding" evidence="8">
    <location>
        <begin position="438"/>
        <end position="534"/>
    </location>
</feature>
<keyword evidence="12" id="KW-1185">Reference proteome</keyword>
<feature type="domain" description="Thiamine pyrophosphate enzyme N-terminal TPP-binding" evidence="9">
    <location>
        <begin position="15"/>
        <end position="122"/>
    </location>
</feature>
<dbReference type="RefSeq" id="WP_065576482.1">
    <property type="nucleotide sequence ID" value="NZ_JBNGCH010000317.1"/>
</dbReference>
<dbReference type="Gene3D" id="3.40.50.970">
    <property type="match status" value="2"/>
</dbReference>
<dbReference type="SUPFAM" id="SSF52518">
    <property type="entry name" value="Thiamin diphosphate-binding fold (THDP-binding)"/>
    <property type="match status" value="2"/>
</dbReference>
<comment type="pathway">
    <text evidence="7">Quinol/quinone metabolism; 1,4-dihydroxy-2-naphthoate biosynthesis; 1,4-dihydroxy-2-naphthoate from chorismate: step 2/7.</text>
</comment>
<sequence>MINNQAVMNRIWCRVILEELTRFGVTEVCIAPGSRSTPLTLEADANQQLNIHTHFDERGLGFLALGLAKASHSPVAIIVTSGTAVANLLPAIAEAKLTGEKLVVLSADRPQQLVGCGANQAIEQRGIFAPHTRAELNLPSPSEQFGLPWLLSSLDEVMHQQAQQGSAVHINCPFPEPLYGEVDETLFKDYQETVSGWRQSQEPYCLQYGTQAQYPHWVCTDLFSKKGLVIIGRVERDQAASAIEFAHRLGWPVLCDPQSGVSSDWAHYDVWLQLSSASHPEKNVLNQCTAVIQFGSRIISKRLNQWLDQHVSTSSCDYIYVDPSADRNNQSHLQQTHYRSEVADWCQWQLNQLSQLPLSGKSETVGWGDALQVLSRVVATKANAFLEHGDCLTEVGLSYAIPELLKNVPKEATLFFGNSLFVRLVDMFSSIDSFRVHTNRGASGIDGLVATSVGVQRASSTPMLVFIGDTSLLYDLNSLALLSHQKSPVVIVVTNNDGGAIFDLLPVPKQQKEALYQMPHGYQFEYAAKQFGLAYDRPNTLSQCLLSISTHLNQSCGALVVEVITPSNQASEQLVEFSRLLHDA</sequence>
<dbReference type="GO" id="GO:0009234">
    <property type="term" value="P:menaquinone biosynthetic process"/>
    <property type="evidence" value="ECO:0007669"/>
    <property type="project" value="UniProtKB-UniRule"/>
</dbReference>
<keyword evidence="5 7" id="KW-0786">Thiamine pyrophosphate</keyword>
<keyword evidence="2 7" id="KW-0808">Transferase</keyword>
<evidence type="ECO:0000256" key="2">
    <source>
        <dbReference type="ARBA" id="ARBA00022679"/>
    </source>
</evidence>
<dbReference type="GO" id="GO:0030976">
    <property type="term" value="F:thiamine pyrophosphate binding"/>
    <property type="evidence" value="ECO:0007669"/>
    <property type="project" value="UniProtKB-UniRule"/>
</dbReference>
<dbReference type="PIRSF" id="PIRSF004983">
    <property type="entry name" value="MenD"/>
    <property type="match status" value="1"/>
</dbReference>
<name>A0A1B9R193_9VIBR</name>
<reference evidence="12" key="1">
    <citation type="submission" date="2016-06" db="EMBL/GenBank/DDBJ databases">
        <authorList>
            <person name="Hehemann J.-H."/>
            <person name="Arevalo P."/>
            <person name="Datta M.S."/>
            <person name="Polz M.F."/>
        </authorList>
    </citation>
    <scope>NUCLEOTIDE SEQUENCE [LARGE SCALE GENOMIC DNA]</scope>
    <source>
        <strain evidence="12">9CSC122</strain>
    </source>
</reference>
<dbReference type="CDD" id="cd02009">
    <property type="entry name" value="TPP_SHCHC_synthase"/>
    <property type="match status" value="1"/>
</dbReference>
<dbReference type="NCBIfam" id="TIGR00173">
    <property type="entry name" value="menD"/>
    <property type="match status" value="1"/>
</dbReference>
<evidence type="ECO:0000259" key="10">
    <source>
        <dbReference type="Pfam" id="PF16582"/>
    </source>
</evidence>
<dbReference type="SUPFAM" id="SSF52467">
    <property type="entry name" value="DHS-like NAD/FAD-binding domain"/>
    <property type="match status" value="1"/>
</dbReference>
<dbReference type="PANTHER" id="PTHR42916">
    <property type="entry name" value="2-SUCCINYL-5-ENOLPYRUVYL-6-HYDROXY-3-CYCLOHEXENE-1-CARBOXYLATE SYNTHASE"/>
    <property type="match status" value="1"/>
</dbReference>
<dbReference type="AlphaFoldDB" id="A0A1B9R193"/>
<dbReference type="Gene3D" id="3.40.50.1220">
    <property type="entry name" value="TPP-binding domain"/>
    <property type="match status" value="1"/>
</dbReference>
<dbReference type="GO" id="GO:0030145">
    <property type="term" value="F:manganese ion binding"/>
    <property type="evidence" value="ECO:0007669"/>
    <property type="project" value="UniProtKB-UniRule"/>
</dbReference>
<keyword evidence="4 7" id="KW-0460">Magnesium</keyword>
<dbReference type="PANTHER" id="PTHR42916:SF1">
    <property type="entry name" value="PROTEIN PHYLLO, CHLOROPLASTIC"/>
    <property type="match status" value="1"/>
</dbReference>
<dbReference type="InterPro" id="IPR029035">
    <property type="entry name" value="DHS-like_NAD/FAD-binding_dom"/>
</dbReference>
<organism evidence="11 12">
    <name type="scientific">Vibrio genomosp. F10</name>
    <dbReference type="NCBI Taxonomy" id="723171"/>
    <lineage>
        <taxon>Bacteria</taxon>
        <taxon>Pseudomonadati</taxon>
        <taxon>Pseudomonadota</taxon>
        <taxon>Gammaproteobacteria</taxon>
        <taxon>Vibrionales</taxon>
        <taxon>Vibrionaceae</taxon>
        <taxon>Vibrio</taxon>
    </lineage>
</organism>
<comment type="cofactor">
    <cofactor evidence="7">
        <name>thiamine diphosphate</name>
        <dbReference type="ChEBI" id="CHEBI:58937"/>
    </cofactor>
    <text evidence="7">Binds 1 thiamine pyrophosphate per subunit.</text>
</comment>
<dbReference type="EC" id="2.2.1.9" evidence="7"/>
<comment type="catalytic activity">
    <reaction evidence="7">
        <text>isochorismate + 2-oxoglutarate + H(+) = 5-enolpyruvoyl-6-hydroxy-2-succinyl-cyclohex-3-ene-1-carboxylate + CO2</text>
        <dbReference type="Rhea" id="RHEA:25593"/>
        <dbReference type="ChEBI" id="CHEBI:15378"/>
        <dbReference type="ChEBI" id="CHEBI:16526"/>
        <dbReference type="ChEBI" id="CHEBI:16810"/>
        <dbReference type="ChEBI" id="CHEBI:29780"/>
        <dbReference type="ChEBI" id="CHEBI:58818"/>
        <dbReference type="EC" id="2.2.1.9"/>
    </reaction>
</comment>
<evidence type="ECO:0000256" key="6">
    <source>
        <dbReference type="ARBA" id="ARBA00023211"/>
    </source>
</evidence>
<dbReference type="UniPathway" id="UPA00079"/>
<evidence type="ECO:0000259" key="8">
    <source>
        <dbReference type="Pfam" id="PF02775"/>
    </source>
</evidence>
<comment type="similarity">
    <text evidence="7">Belongs to the TPP enzyme family. MenD subfamily.</text>
</comment>
<proteinExistence type="inferred from homology"/>
<keyword evidence="1 7" id="KW-0474">Menaquinone biosynthesis</keyword>
<comment type="cofactor">
    <cofactor evidence="7">
        <name>Mg(2+)</name>
        <dbReference type="ChEBI" id="CHEBI:18420"/>
    </cofactor>
    <cofactor evidence="7">
        <name>Mn(2+)</name>
        <dbReference type="ChEBI" id="CHEBI:29035"/>
    </cofactor>
</comment>
<dbReference type="EMBL" id="MAJZ01000317">
    <property type="protein sequence ID" value="OCH78026.1"/>
    <property type="molecule type" value="Genomic_DNA"/>
</dbReference>
<comment type="subunit">
    <text evidence="7">Homodimer.</text>
</comment>